<name>A0AAD2E5G5_9LAMI</name>
<feature type="transmembrane region" description="Helical" evidence="11">
    <location>
        <begin position="6"/>
        <end position="30"/>
    </location>
</feature>
<dbReference type="GO" id="GO:0020037">
    <property type="term" value="F:heme binding"/>
    <property type="evidence" value="ECO:0007669"/>
    <property type="project" value="InterPro"/>
</dbReference>
<evidence type="ECO:0000256" key="10">
    <source>
        <dbReference type="ARBA" id="ARBA00023136"/>
    </source>
</evidence>
<sequence>MEGFIFKYLSLSGVFFILCCILKVFHVIWWKPKSLEKHLKKLGIRGNSYTLMYGDMKETKKLIAEAWSKPMPLNHAIVHRVNPLWHQMFHKYGKISLTWLQRRPRLIIADPELTRLILNDKNGHFQKPPANPLVNLLTLGVNTLEGEKWAKRRKLITPAFHHEKLQEMLPAFLTSFCNLIDQWKNLVGSKGSSELDVAQEMQNLAADVISRAAFGSSFEDGKTIFELQKEQAGLVLEAFMSIYLPGYRFLPTKKNRRRYEIDNKIKAMLKEMIQRKERAMQKGESKNGDLLSLLLQCKSHTNNDMKIEDVIEECKLFYFAGQETTANWLTWTIIVLSMHPDWQEKARQEVLQICGKKTPDLKDINQLRIVSMVLQEVFRLYPPVTGLNHERWTSKSDLA</sequence>
<dbReference type="GO" id="GO:0016020">
    <property type="term" value="C:membrane"/>
    <property type="evidence" value="ECO:0007669"/>
    <property type="project" value="UniProtKB-SubCell"/>
</dbReference>
<keyword evidence="5" id="KW-0479">Metal-binding</keyword>
<evidence type="ECO:0000256" key="11">
    <source>
        <dbReference type="SAM" id="Phobius"/>
    </source>
</evidence>
<gene>
    <name evidence="12" type="ORF">FPE_LOCUS22941</name>
</gene>
<evidence type="ECO:0000313" key="13">
    <source>
        <dbReference type="Proteomes" id="UP000834106"/>
    </source>
</evidence>
<dbReference type="GO" id="GO:0005506">
    <property type="term" value="F:iron ion binding"/>
    <property type="evidence" value="ECO:0007669"/>
    <property type="project" value="InterPro"/>
</dbReference>
<dbReference type="InterPro" id="IPR050665">
    <property type="entry name" value="Cytochrome_P450_Monooxygen"/>
</dbReference>
<dbReference type="AlphaFoldDB" id="A0AAD2E5G5"/>
<dbReference type="SUPFAM" id="SSF48264">
    <property type="entry name" value="Cytochrome P450"/>
    <property type="match status" value="1"/>
</dbReference>
<evidence type="ECO:0000313" key="12">
    <source>
        <dbReference type="EMBL" id="CAI9775511.1"/>
    </source>
</evidence>
<evidence type="ECO:0000256" key="9">
    <source>
        <dbReference type="ARBA" id="ARBA00023033"/>
    </source>
</evidence>
<proteinExistence type="inferred from homology"/>
<evidence type="ECO:0000256" key="4">
    <source>
        <dbReference type="ARBA" id="ARBA00022692"/>
    </source>
</evidence>
<comment type="similarity">
    <text evidence="2">Belongs to the cytochrome P450 family.</text>
</comment>
<dbReference type="GO" id="GO:0016705">
    <property type="term" value="F:oxidoreductase activity, acting on paired donors, with incorporation or reduction of molecular oxygen"/>
    <property type="evidence" value="ECO:0007669"/>
    <property type="project" value="InterPro"/>
</dbReference>
<dbReference type="InterPro" id="IPR001128">
    <property type="entry name" value="Cyt_P450"/>
</dbReference>
<evidence type="ECO:0000256" key="1">
    <source>
        <dbReference type="ARBA" id="ARBA00004167"/>
    </source>
</evidence>
<accession>A0AAD2E5G5</accession>
<keyword evidence="4 11" id="KW-0812">Transmembrane</keyword>
<keyword evidence="7" id="KW-0560">Oxidoreductase</keyword>
<protein>
    <recommendedName>
        <fullName evidence="14">Cytochrome P450</fullName>
    </recommendedName>
</protein>
<dbReference type="PANTHER" id="PTHR24282:SF148">
    <property type="entry name" value="CYTOCHROME P450 72A15-LIKE"/>
    <property type="match status" value="1"/>
</dbReference>
<dbReference type="GO" id="GO:0004497">
    <property type="term" value="F:monooxygenase activity"/>
    <property type="evidence" value="ECO:0007669"/>
    <property type="project" value="UniProtKB-KW"/>
</dbReference>
<dbReference type="PANTHER" id="PTHR24282">
    <property type="entry name" value="CYTOCHROME P450 FAMILY MEMBER"/>
    <property type="match status" value="1"/>
</dbReference>
<dbReference type="Pfam" id="PF00067">
    <property type="entry name" value="p450"/>
    <property type="match status" value="1"/>
</dbReference>
<keyword evidence="8" id="KW-0408">Iron</keyword>
<evidence type="ECO:0008006" key="14">
    <source>
        <dbReference type="Google" id="ProtNLM"/>
    </source>
</evidence>
<dbReference type="PRINTS" id="PR00463">
    <property type="entry name" value="EP450I"/>
</dbReference>
<keyword evidence="6 11" id="KW-1133">Transmembrane helix</keyword>
<keyword evidence="10 11" id="KW-0472">Membrane</keyword>
<evidence type="ECO:0000256" key="3">
    <source>
        <dbReference type="ARBA" id="ARBA00022617"/>
    </source>
</evidence>
<dbReference type="EMBL" id="OU503049">
    <property type="protein sequence ID" value="CAI9775511.1"/>
    <property type="molecule type" value="Genomic_DNA"/>
</dbReference>
<evidence type="ECO:0000256" key="5">
    <source>
        <dbReference type="ARBA" id="ARBA00022723"/>
    </source>
</evidence>
<evidence type="ECO:0000256" key="8">
    <source>
        <dbReference type="ARBA" id="ARBA00023004"/>
    </source>
</evidence>
<comment type="subcellular location">
    <subcellularLocation>
        <location evidence="1">Membrane</location>
        <topology evidence="1">Single-pass membrane protein</topology>
    </subcellularLocation>
</comment>
<dbReference type="PRINTS" id="PR00385">
    <property type="entry name" value="P450"/>
</dbReference>
<dbReference type="Proteomes" id="UP000834106">
    <property type="component" value="Chromosome 14"/>
</dbReference>
<keyword evidence="3" id="KW-0349">Heme</keyword>
<keyword evidence="13" id="KW-1185">Reference proteome</keyword>
<dbReference type="InterPro" id="IPR002401">
    <property type="entry name" value="Cyt_P450_E_grp-I"/>
</dbReference>
<evidence type="ECO:0000256" key="6">
    <source>
        <dbReference type="ARBA" id="ARBA00022989"/>
    </source>
</evidence>
<reference evidence="12" key="1">
    <citation type="submission" date="2023-05" db="EMBL/GenBank/DDBJ databases">
        <authorList>
            <person name="Huff M."/>
        </authorList>
    </citation>
    <scope>NUCLEOTIDE SEQUENCE</scope>
</reference>
<evidence type="ECO:0000256" key="2">
    <source>
        <dbReference type="ARBA" id="ARBA00010617"/>
    </source>
</evidence>
<keyword evidence="9" id="KW-0503">Monooxygenase</keyword>
<dbReference type="InterPro" id="IPR036396">
    <property type="entry name" value="Cyt_P450_sf"/>
</dbReference>
<evidence type="ECO:0000256" key="7">
    <source>
        <dbReference type="ARBA" id="ARBA00023002"/>
    </source>
</evidence>
<dbReference type="Gene3D" id="1.10.630.10">
    <property type="entry name" value="Cytochrome P450"/>
    <property type="match status" value="1"/>
</dbReference>
<organism evidence="12 13">
    <name type="scientific">Fraxinus pennsylvanica</name>
    <dbReference type="NCBI Taxonomy" id="56036"/>
    <lineage>
        <taxon>Eukaryota</taxon>
        <taxon>Viridiplantae</taxon>
        <taxon>Streptophyta</taxon>
        <taxon>Embryophyta</taxon>
        <taxon>Tracheophyta</taxon>
        <taxon>Spermatophyta</taxon>
        <taxon>Magnoliopsida</taxon>
        <taxon>eudicotyledons</taxon>
        <taxon>Gunneridae</taxon>
        <taxon>Pentapetalae</taxon>
        <taxon>asterids</taxon>
        <taxon>lamiids</taxon>
        <taxon>Lamiales</taxon>
        <taxon>Oleaceae</taxon>
        <taxon>Oleeae</taxon>
        <taxon>Fraxinus</taxon>
    </lineage>
</organism>